<gene>
    <name evidence="3" type="ORF">CLV33_1188</name>
</gene>
<dbReference type="EMBL" id="PVEO01000018">
    <property type="protein sequence ID" value="PQV44729.1"/>
    <property type="molecule type" value="Genomic_DNA"/>
</dbReference>
<proteinExistence type="inferred from homology"/>
<feature type="domain" description="Reverse transcriptase" evidence="2">
    <location>
        <begin position="60"/>
        <end position="304"/>
    </location>
</feature>
<evidence type="ECO:0000256" key="1">
    <source>
        <dbReference type="ARBA" id="ARBA00034120"/>
    </source>
</evidence>
<organism evidence="3 4">
    <name type="scientific">Jejuia pallidilutea</name>
    <dbReference type="NCBI Taxonomy" id="504487"/>
    <lineage>
        <taxon>Bacteria</taxon>
        <taxon>Pseudomonadati</taxon>
        <taxon>Bacteroidota</taxon>
        <taxon>Flavobacteriia</taxon>
        <taxon>Flavobacteriales</taxon>
        <taxon>Flavobacteriaceae</taxon>
        <taxon>Jejuia</taxon>
    </lineage>
</organism>
<dbReference type="InterPro" id="IPR000477">
    <property type="entry name" value="RT_dom"/>
</dbReference>
<sequence>MQTERFNKLRKATLSKIFEKKKLTDVWRNIVKNQLRSLDLRDLYDHYDFNFNIEERALAIRNEILNGTYKVSQPLIYRIEKKFGVCRHLVIPQPSDAVVLQTLVENIADKILSNQPSENAFYSRDKHNMAFPHEVKEYGMTWRQQWKKLQKQIYHFQDDKELIVVTDLSNYYDSIDLEELRKVFTSYSKIDEVLVDLLFRIIQEIAWKPDYLPYTKRGLPTTNIEGIRLLAHSFLFEVDEVIKQKTDNSFTRWMDDIVIGVDSKKEAIETISSVSDMLKTRGLALNLAKTDIYDEEQGFYHFQIEANRYIDSIEKTKKTDTEYKKVCSELHKRFKKHFKDRGAKYWDKIAKRYITTYSKLHSKSLLSILTEKYIEHPGLRSHLLMYLSNIGYLKKSSEVVLEILNTIDIFDDLSLYQLCNLVTNWEIPVNDKSKAFLKKFEGKITAFSFKRTLPSDFYCLLWFKAKYNHPEDLYRFVDKYKNLWQTDTFLRRQVTAILSRLLISNNVKVEKLLYNQISSGITNTVTLANQILTFSELNNTNSRLNFYLFPQNKQRPYPLSKFLVLCSVLNSEKVRTNNAVKKRVKESISDPYYLRWLDVQYNIN</sequence>
<dbReference type="PROSITE" id="PS50878">
    <property type="entry name" value="RT_POL"/>
    <property type="match status" value="1"/>
</dbReference>
<dbReference type="InterPro" id="IPR043502">
    <property type="entry name" value="DNA/RNA_pol_sf"/>
</dbReference>
<dbReference type="SUPFAM" id="SSF56672">
    <property type="entry name" value="DNA/RNA polymerases"/>
    <property type="match status" value="1"/>
</dbReference>
<name>A0A362WWK9_9FLAO</name>
<evidence type="ECO:0000259" key="2">
    <source>
        <dbReference type="PROSITE" id="PS50878"/>
    </source>
</evidence>
<comment type="similarity">
    <text evidence="1">Belongs to the bacterial reverse transcriptase family.</text>
</comment>
<dbReference type="InterPro" id="IPR051083">
    <property type="entry name" value="GrpII_Intron_Splice-Mob/Def"/>
</dbReference>
<reference evidence="3 4" key="1">
    <citation type="submission" date="2018-02" db="EMBL/GenBank/DDBJ databases">
        <title>Genomic Encyclopedia of Archaeal and Bacterial Type Strains, Phase II (KMG-II): from individual species to whole genera.</title>
        <authorList>
            <person name="Goeker M."/>
        </authorList>
    </citation>
    <scope>NUCLEOTIDE SEQUENCE [LARGE SCALE GENOMIC DNA]</scope>
    <source>
        <strain evidence="3 4">DSM 21165</strain>
    </source>
</reference>
<dbReference type="AlphaFoldDB" id="A0A362WWK9"/>
<dbReference type="RefSeq" id="WP_105474896.1">
    <property type="nucleotide sequence ID" value="NZ_PVEO01000018.1"/>
</dbReference>
<comment type="caution">
    <text evidence="3">The sequence shown here is derived from an EMBL/GenBank/DDBJ whole genome shotgun (WGS) entry which is preliminary data.</text>
</comment>
<keyword evidence="3" id="KW-0695">RNA-directed DNA polymerase</keyword>
<keyword evidence="3" id="KW-0548">Nucleotidyltransferase</keyword>
<accession>A0A362WWK9</accession>
<evidence type="ECO:0000313" key="4">
    <source>
        <dbReference type="Proteomes" id="UP000251545"/>
    </source>
</evidence>
<dbReference type="GO" id="GO:0003964">
    <property type="term" value="F:RNA-directed DNA polymerase activity"/>
    <property type="evidence" value="ECO:0007669"/>
    <property type="project" value="UniProtKB-KW"/>
</dbReference>
<keyword evidence="3" id="KW-0808">Transferase</keyword>
<protein>
    <submittedName>
        <fullName evidence="3">Reverse transcriptase (RNA-dependent DNA polymerase)</fullName>
    </submittedName>
</protein>
<dbReference type="PANTHER" id="PTHR34047">
    <property type="entry name" value="NUCLEAR INTRON MATURASE 1, MITOCHONDRIAL-RELATED"/>
    <property type="match status" value="1"/>
</dbReference>
<evidence type="ECO:0000313" key="3">
    <source>
        <dbReference type="EMBL" id="PQV44729.1"/>
    </source>
</evidence>
<dbReference type="Proteomes" id="UP000251545">
    <property type="component" value="Unassembled WGS sequence"/>
</dbReference>
<dbReference type="CDD" id="cd01646">
    <property type="entry name" value="RT_Bac_retron_I"/>
    <property type="match status" value="1"/>
</dbReference>
<dbReference type="PANTHER" id="PTHR34047:SF8">
    <property type="entry name" value="PROTEIN YKFC"/>
    <property type="match status" value="1"/>
</dbReference>
<dbReference type="Pfam" id="PF00078">
    <property type="entry name" value="RVT_1"/>
    <property type="match status" value="1"/>
</dbReference>